<sequence length="328" mass="37176">MRALAYAPDAWKYLNGIFCVYKPPKLNIGHVWNSLLVNLCRDINAMEKRTPKDLVLLKGSIATGQPFSVEVSSNFADHELVVGQRYQRQDIRLKAIDTLGVNTSGVMMFAVNGACKKIENIGSSTFLRKYEVKGKFGLCSRNFMDDGKIVERSTYSHIRQGGIDRLLSSIQFTHQALAYRYSGVDIQSQEAYELASKGLVRPIGRTKPILYNIKCSRLALPEFTLDIHCFNETEEFLAELVHQIGIYLKSSAVCTGLRRVQFGHFTTDIALIRKHWTLENILNNITLCKKIFDKDEFAPSSPKLEAIKPSKLNEALEYMQNESREDVL</sequence>
<dbReference type="OrthoDB" id="9995526at2759"/>
<proteinExistence type="evidence at transcript level"/>
<dbReference type="GO" id="GO:0009982">
    <property type="term" value="F:pseudouridine synthase activity"/>
    <property type="evidence" value="ECO:0007669"/>
    <property type="project" value="InterPro"/>
</dbReference>
<dbReference type="PANTHER" id="PTHR13195">
    <property type="entry name" value="PSEUDOURIDINE SYNTHASE-RELATED"/>
    <property type="match status" value="1"/>
</dbReference>
<dbReference type="GeneID" id="107454336"/>
<organism evidence="3">
    <name type="scientific">Parasteatoda tepidariorum</name>
    <name type="common">Common house spider</name>
    <name type="synonym">Achaearanea tepidariorum</name>
    <dbReference type="NCBI Taxonomy" id="114398"/>
    <lineage>
        <taxon>Eukaryota</taxon>
        <taxon>Metazoa</taxon>
        <taxon>Ecdysozoa</taxon>
        <taxon>Arthropoda</taxon>
        <taxon>Chelicerata</taxon>
        <taxon>Arachnida</taxon>
        <taxon>Araneae</taxon>
        <taxon>Araneomorphae</taxon>
        <taxon>Entelegynae</taxon>
        <taxon>Araneoidea</taxon>
        <taxon>Theridiidae</taxon>
        <taxon>Parasteatoda</taxon>
    </lineage>
</organism>
<reference evidence="3" key="1">
    <citation type="journal article" date="2016" name="Mol. Ecol. Resour.">
        <title>Evaluation of the impact of RNA preservation methods of spiders for de novo transcriptome assembly.</title>
        <authorList>
            <person name="Kono N."/>
            <person name="Nakamura H."/>
            <person name="Ito Y."/>
            <person name="Tomita M."/>
            <person name="Arakawa K."/>
        </authorList>
    </citation>
    <scope>NUCLEOTIDE SEQUENCE</scope>
    <source>
        <tissue evidence="3">Whole body</tissue>
    </source>
</reference>
<evidence type="ECO:0000256" key="1">
    <source>
        <dbReference type="ARBA" id="ARBA00008999"/>
    </source>
</evidence>
<protein>
    <submittedName>
        <fullName evidence="3">Putative tRNA pseudouridine synthase 2</fullName>
    </submittedName>
</protein>
<dbReference type="GO" id="GO:0001522">
    <property type="term" value="P:pseudouridine synthesis"/>
    <property type="evidence" value="ECO:0007669"/>
    <property type="project" value="InterPro"/>
</dbReference>
<accession>A0A2L2YL01</accession>
<dbReference type="InterPro" id="IPR039048">
    <property type="entry name" value="Trub2"/>
</dbReference>
<dbReference type="Pfam" id="PF01509">
    <property type="entry name" value="TruB_N"/>
    <property type="match status" value="1"/>
</dbReference>
<comment type="similarity">
    <text evidence="1">Belongs to the pseudouridine synthase TruB family.</text>
</comment>
<dbReference type="EMBL" id="IAAA01031175">
    <property type="protein sequence ID" value="LAA08808.1"/>
    <property type="molecule type" value="mRNA"/>
</dbReference>
<dbReference type="Gene3D" id="3.30.2350.10">
    <property type="entry name" value="Pseudouridine synthase"/>
    <property type="match status" value="1"/>
</dbReference>
<dbReference type="InterPro" id="IPR002501">
    <property type="entry name" value="PsdUridine_synth_N"/>
</dbReference>
<dbReference type="GO" id="GO:0006396">
    <property type="term" value="P:RNA processing"/>
    <property type="evidence" value="ECO:0007669"/>
    <property type="project" value="InterPro"/>
</dbReference>
<dbReference type="PANTHER" id="PTHR13195:SF0">
    <property type="entry name" value="PSEUDOURIDYLATE SYNTHASE TRUB2, MITOCHONDRIAL"/>
    <property type="match status" value="1"/>
</dbReference>
<dbReference type="KEGG" id="ptep:107454336"/>
<evidence type="ECO:0000259" key="2">
    <source>
        <dbReference type="Pfam" id="PF01509"/>
    </source>
</evidence>
<name>A0A2L2YL01_PARTP</name>
<dbReference type="SUPFAM" id="SSF55120">
    <property type="entry name" value="Pseudouridine synthase"/>
    <property type="match status" value="1"/>
</dbReference>
<dbReference type="GO" id="GO:0003723">
    <property type="term" value="F:RNA binding"/>
    <property type="evidence" value="ECO:0007669"/>
    <property type="project" value="InterPro"/>
</dbReference>
<feature type="domain" description="Pseudouridine synthase II N-terminal" evidence="2">
    <location>
        <begin position="98"/>
        <end position="233"/>
    </location>
</feature>
<dbReference type="InterPro" id="IPR020103">
    <property type="entry name" value="PsdUridine_synth_cat_dom_sf"/>
</dbReference>
<evidence type="ECO:0000313" key="3">
    <source>
        <dbReference type="EMBL" id="LAA08808.1"/>
    </source>
</evidence>
<dbReference type="RefSeq" id="XP_071040704.1">
    <property type="nucleotide sequence ID" value="XM_071184603.1"/>
</dbReference>
<dbReference type="AlphaFoldDB" id="A0A2L2YL01"/>